<feature type="domain" description="Ubiquitin-like" evidence="8">
    <location>
        <begin position="255"/>
        <end position="328"/>
    </location>
</feature>
<gene>
    <name evidence="9" type="ORF">IWQ62_000168</name>
</gene>
<dbReference type="PANTHER" id="PTHR46424:SF1">
    <property type="entry name" value="UBX DOMAIN-CONTAINING PROTEIN 4"/>
    <property type="match status" value="1"/>
</dbReference>
<sequence>MNVWHQADLSEAIRLARQPGKLLLVLITDTSDGTKQFEALFQDDVVRRTLGDTFVCLKLVSTTEEARLFGQIYTISTTPILYIIKGGLPVHRQSELCSVEELVKQLNYVKQTRTSPQPHIGNAAGTSPNAIPPIPSGINTREGHSQRPRTNSGSASASCSPSNPSDNHGTRTAISPVGSDGLPDLTSAKTTTIRATSHHNSSPASSQANIPSTSGLTHRRNTTPARAKYGPQRSLAPSPPVTEPKQPMGIDSPVTHLVIRLLDGSTLRAEFASSQTLHDLRHYIANHRTDSTAPYHLLQLYPRQQFTPAQDNQTLRELGLVPSSTLVLKPLAPEETTPVQRITQQTTHQVNEGMAHIWAFILWMWQCIFRFWRCLTGLMRGNHRQHHAADPAQAADPTGRDSVVHTHPTRLERLNQSQSHSHTPEVPSGRAVHPAVSGSVHASKIRKRSGIVTIHSLQDSTSDDDVSYNGNSTNMQ</sequence>
<evidence type="ECO:0000313" key="10">
    <source>
        <dbReference type="Proteomes" id="UP001150925"/>
    </source>
</evidence>
<feature type="compositionally biased region" description="Low complexity" evidence="6">
    <location>
        <begin position="151"/>
        <end position="165"/>
    </location>
</feature>
<comment type="subcellular location">
    <subcellularLocation>
        <location evidence="1">Endoplasmic reticulum membrane</location>
        <topology evidence="1">Peripheral membrane protein</topology>
    </subcellularLocation>
</comment>
<evidence type="ECO:0000256" key="2">
    <source>
        <dbReference type="ARBA" id="ARBA00023230"/>
    </source>
</evidence>
<evidence type="ECO:0000256" key="5">
    <source>
        <dbReference type="ARBA" id="ARBA00046062"/>
    </source>
</evidence>
<evidence type="ECO:0000313" key="9">
    <source>
        <dbReference type="EMBL" id="KAJ1970128.1"/>
    </source>
</evidence>
<comment type="function">
    <text evidence="5">Involved in endoplasmic reticulum-associated protein degradation (ERAD). Acts as a platform to recruit both UBQLN1 and VCP to the ER during ERAD.</text>
</comment>
<dbReference type="Gene3D" id="3.40.30.10">
    <property type="entry name" value="Glutaredoxin"/>
    <property type="match status" value="1"/>
</dbReference>
<accession>A0A9W8AVE6</accession>
<reference evidence="9" key="1">
    <citation type="submission" date="2022-07" db="EMBL/GenBank/DDBJ databases">
        <title>Phylogenomic reconstructions and comparative analyses of Kickxellomycotina fungi.</title>
        <authorList>
            <person name="Reynolds N.K."/>
            <person name="Stajich J.E."/>
            <person name="Barry K."/>
            <person name="Grigoriev I.V."/>
            <person name="Crous P."/>
            <person name="Smith M.E."/>
        </authorList>
    </citation>
    <scope>NUCLEOTIDE SEQUENCE</scope>
    <source>
        <strain evidence="9">RSA 1196</strain>
    </source>
</reference>
<comment type="subunit">
    <text evidence="3">Directly interacts with VCP. Interacts with UBQLN1. Forms a complex with VCP and UBQLN1.</text>
</comment>
<evidence type="ECO:0000259" key="8">
    <source>
        <dbReference type="PROSITE" id="PS50053"/>
    </source>
</evidence>
<keyword evidence="10" id="KW-1185">Reference proteome</keyword>
<dbReference type="PROSITE" id="PS50033">
    <property type="entry name" value="UBX"/>
    <property type="match status" value="1"/>
</dbReference>
<dbReference type="InterPro" id="IPR036249">
    <property type="entry name" value="Thioredoxin-like_sf"/>
</dbReference>
<dbReference type="SUPFAM" id="SSF52833">
    <property type="entry name" value="Thioredoxin-like"/>
    <property type="match status" value="1"/>
</dbReference>
<proteinExistence type="predicted"/>
<dbReference type="InterPro" id="IPR029071">
    <property type="entry name" value="Ubiquitin-like_domsf"/>
</dbReference>
<dbReference type="PANTHER" id="PTHR46424">
    <property type="entry name" value="UBX DOMAIN-CONTAINING PROTEIN 4"/>
    <property type="match status" value="1"/>
</dbReference>
<dbReference type="PROSITE" id="PS50053">
    <property type="entry name" value="UBIQUITIN_2"/>
    <property type="match status" value="1"/>
</dbReference>
<dbReference type="Gene3D" id="3.10.20.90">
    <property type="entry name" value="Phosphatidylinositol 3-kinase Catalytic Subunit, Chain A, domain 1"/>
    <property type="match status" value="1"/>
</dbReference>
<comment type="caution">
    <text evidence="9">The sequence shown here is derived from an EMBL/GenBank/DDBJ whole genome shotgun (WGS) entry which is preliminary data.</text>
</comment>
<dbReference type="InterPro" id="IPR001012">
    <property type="entry name" value="UBX_dom"/>
</dbReference>
<keyword evidence="2" id="KW-0834">Unfolded protein response</keyword>
<dbReference type="GO" id="GO:0006986">
    <property type="term" value="P:response to unfolded protein"/>
    <property type="evidence" value="ECO:0007669"/>
    <property type="project" value="UniProtKB-KW"/>
</dbReference>
<name>A0A9W8AVE6_9FUNG</name>
<evidence type="ECO:0000256" key="3">
    <source>
        <dbReference type="ARBA" id="ARBA00038812"/>
    </source>
</evidence>
<dbReference type="SMART" id="SM00166">
    <property type="entry name" value="UBX"/>
    <property type="match status" value="1"/>
</dbReference>
<feature type="compositionally biased region" description="Polar residues" evidence="6">
    <location>
        <begin position="187"/>
        <end position="216"/>
    </location>
</feature>
<dbReference type="Pfam" id="PF00789">
    <property type="entry name" value="UBX"/>
    <property type="match status" value="1"/>
</dbReference>
<feature type="domain" description="UBX" evidence="7">
    <location>
        <begin position="250"/>
        <end position="328"/>
    </location>
</feature>
<dbReference type="Pfam" id="PF23187">
    <property type="entry name" value="UBX7_N"/>
    <property type="match status" value="1"/>
</dbReference>
<evidence type="ECO:0000256" key="4">
    <source>
        <dbReference type="ARBA" id="ARBA00041575"/>
    </source>
</evidence>
<dbReference type="AlphaFoldDB" id="A0A9W8AVE6"/>
<dbReference type="GO" id="GO:0036503">
    <property type="term" value="P:ERAD pathway"/>
    <property type="evidence" value="ECO:0007669"/>
    <property type="project" value="TreeGrafter"/>
</dbReference>
<feature type="region of interest" description="Disordered" evidence="6">
    <location>
        <begin position="411"/>
        <end position="444"/>
    </location>
</feature>
<evidence type="ECO:0000256" key="6">
    <source>
        <dbReference type="SAM" id="MobiDB-lite"/>
    </source>
</evidence>
<protein>
    <recommendedName>
        <fullName evidence="4">UBX domain-containing protein 2</fullName>
    </recommendedName>
</protein>
<organism evidence="9 10">
    <name type="scientific">Dispira parvispora</name>
    <dbReference type="NCBI Taxonomy" id="1520584"/>
    <lineage>
        <taxon>Eukaryota</taxon>
        <taxon>Fungi</taxon>
        <taxon>Fungi incertae sedis</taxon>
        <taxon>Zoopagomycota</taxon>
        <taxon>Kickxellomycotina</taxon>
        <taxon>Dimargaritomycetes</taxon>
        <taxon>Dimargaritales</taxon>
        <taxon>Dimargaritaceae</taxon>
        <taxon>Dispira</taxon>
    </lineage>
</organism>
<dbReference type="CDD" id="cd01767">
    <property type="entry name" value="UBX"/>
    <property type="match status" value="1"/>
</dbReference>
<dbReference type="OrthoDB" id="2445133at2759"/>
<evidence type="ECO:0000256" key="1">
    <source>
        <dbReference type="ARBA" id="ARBA00004406"/>
    </source>
</evidence>
<evidence type="ECO:0000259" key="7">
    <source>
        <dbReference type="PROSITE" id="PS50033"/>
    </source>
</evidence>
<dbReference type="InterPro" id="IPR000626">
    <property type="entry name" value="Ubiquitin-like_dom"/>
</dbReference>
<dbReference type="Proteomes" id="UP001150925">
    <property type="component" value="Unassembled WGS sequence"/>
</dbReference>
<dbReference type="GO" id="GO:0005789">
    <property type="term" value="C:endoplasmic reticulum membrane"/>
    <property type="evidence" value="ECO:0007669"/>
    <property type="project" value="UniProtKB-SubCell"/>
</dbReference>
<dbReference type="EMBL" id="JANBPY010000005">
    <property type="protein sequence ID" value="KAJ1970128.1"/>
    <property type="molecule type" value="Genomic_DNA"/>
</dbReference>
<dbReference type="SUPFAM" id="SSF54236">
    <property type="entry name" value="Ubiquitin-like"/>
    <property type="match status" value="1"/>
</dbReference>
<feature type="region of interest" description="Disordered" evidence="6">
    <location>
        <begin position="113"/>
        <end position="249"/>
    </location>
</feature>